<evidence type="ECO:0000313" key="3">
    <source>
        <dbReference type="Proteomes" id="UP000824260"/>
    </source>
</evidence>
<reference evidence="2" key="1">
    <citation type="submission" date="2020-10" db="EMBL/GenBank/DDBJ databases">
        <authorList>
            <person name="Gilroy R."/>
        </authorList>
    </citation>
    <scope>NUCLEOTIDE SEQUENCE</scope>
    <source>
        <strain evidence="2">ChiSjej6B24-2974</strain>
    </source>
</reference>
<dbReference type="EMBL" id="DVFZ01000010">
    <property type="protein sequence ID" value="HIQ81609.1"/>
    <property type="molecule type" value="Genomic_DNA"/>
</dbReference>
<dbReference type="Pfam" id="PF18765">
    <property type="entry name" value="Polbeta"/>
    <property type="match status" value="1"/>
</dbReference>
<dbReference type="PANTHER" id="PTHR43852">
    <property type="entry name" value="NUCLEOTIDYLTRANSFERASE"/>
    <property type="match status" value="1"/>
</dbReference>
<dbReference type="InterPro" id="IPR052930">
    <property type="entry name" value="TA_antitoxin_MntA"/>
</dbReference>
<sequence length="101" mass="11505">MPQTYTVTAIRRILDTIPLDKRVRSIVLFGSYAKGTALPDSDIDFYLDSNRQITGFAYFELKGKLEEAFQREIDLIPDVDVIPGSLVDYEIRRTGVSVYAR</sequence>
<proteinExistence type="predicted"/>
<evidence type="ECO:0000259" key="1">
    <source>
        <dbReference type="Pfam" id="PF18765"/>
    </source>
</evidence>
<feature type="domain" description="Polymerase beta nucleotidyltransferase" evidence="1">
    <location>
        <begin position="16"/>
        <end position="100"/>
    </location>
</feature>
<dbReference type="AlphaFoldDB" id="A0A9D0ZJV6"/>
<dbReference type="SUPFAM" id="SSF81301">
    <property type="entry name" value="Nucleotidyltransferase"/>
    <property type="match status" value="1"/>
</dbReference>
<dbReference type="InterPro" id="IPR043519">
    <property type="entry name" value="NT_sf"/>
</dbReference>
<dbReference type="Gene3D" id="3.30.460.10">
    <property type="entry name" value="Beta Polymerase, domain 2"/>
    <property type="match status" value="1"/>
</dbReference>
<reference evidence="2" key="2">
    <citation type="journal article" date="2021" name="PeerJ">
        <title>Extensive microbial diversity within the chicken gut microbiome revealed by metagenomics and culture.</title>
        <authorList>
            <person name="Gilroy R."/>
            <person name="Ravi A."/>
            <person name="Getino M."/>
            <person name="Pursley I."/>
            <person name="Horton D.L."/>
            <person name="Alikhan N.F."/>
            <person name="Baker D."/>
            <person name="Gharbi K."/>
            <person name="Hall N."/>
            <person name="Watson M."/>
            <person name="Adriaenssens E.M."/>
            <person name="Foster-Nyarko E."/>
            <person name="Jarju S."/>
            <person name="Secka A."/>
            <person name="Antonio M."/>
            <person name="Oren A."/>
            <person name="Chaudhuri R.R."/>
            <person name="La Ragione R."/>
            <person name="Hildebrand F."/>
            <person name="Pallen M.J."/>
        </authorList>
    </citation>
    <scope>NUCLEOTIDE SEQUENCE</scope>
    <source>
        <strain evidence="2">ChiSjej6B24-2974</strain>
    </source>
</reference>
<gene>
    <name evidence="2" type="ORF">IAA52_00745</name>
</gene>
<name>A0A9D0ZJV6_9FIRM</name>
<protein>
    <submittedName>
        <fullName evidence="2">Nucleotidyltransferase domain-containing protein</fullName>
    </submittedName>
</protein>
<dbReference type="InterPro" id="IPR041633">
    <property type="entry name" value="Polbeta"/>
</dbReference>
<dbReference type="Proteomes" id="UP000824260">
    <property type="component" value="Unassembled WGS sequence"/>
</dbReference>
<evidence type="ECO:0000313" key="2">
    <source>
        <dbReference type="EMBL" id="HIQ81609.1"/>
    </source>
</evidence>
<accession>A0A9D0ZJV6</accession>
<comment type="caution">
    <text evidence="2">The sequence shown here is derived from an EMBL/GenBank/DDBJ whole genome shotgun (WGS) entry which is preliminary data.</text>
</comment>
<dbReference type="CDD" id="cd05403">
    <property type="entry name" value="NT_KNTase_like"/>
    <property type="match status" value="1"/>
</dbReference>
<dbReference type="PANTHER" id="PTHR43852:SF2">
    <property type="entry name" value="PROTEIN ADENYLYLTRANSFERASE MNTA"/>
    <property type="match status" value="1"/>
</dbReference>
<organism evidence="2 3">
    <name type="scientific">Candidatus Pullichristensenella stercorigallinarum</name>
    <dbReference type="NCBI Taxonomy" id="2840909"/>
    <lineage>
        <taxon>Bacteria</taxon>
        <taxon>Bacillati</taxon>
        <taxon>Bacillota</taxon>
        <taxon>Clostridia</taxon>
        <taxon>Candidatus Pullichristensenella</taxon>
    </lineage>
</organism>